<protein>
    <submittedName>
        <fullName evidence="2">Uncharacterized protein</fullName>
    </submittedName>
</protein>
<evidence type="ECO:0000313" key="3">
    <source>
        <dbReference type="Proteomes" id="UP000683422"/>
    </source>
</evidence>
<dbReference type="RefSeq" id="YP_010755797.1">
    <property type="nucleotide sequence ID" value="NC_073474.1"/>
</dbReference>
<name>A0A8F2D9P5_9CAUD</name>
<reference evidence="2" key="1">
    <citation type="submission" date="2021-04" db="EMBL/GenBank/DDBJ databases">
        <authorList>
            <person name="Barnhill K.B."/>
            <person name="Biggs A.M."/>
            <person name="Bland J."/>
            <person name="Choudhary H.M."/>
            <person name="Crogan R.E."/>
            <person name="Finocchiaro A.B."/>
            <person name="Franco V."/>
            <person name="Fuller T.A."/>
            <person name="Hanwacker C.G."/>
            <person name="Howard Z.E."/>
            <person name="Iqbal M."/>
            <person name="Mathew A.M."/>
            <person name="Miller S."/>
            <person name="Padhye S."/>
            <person name="Rainey E."/>
            <person name="Rodriguez A."/>
            <person name="Stewart E."/>
            <person name="Otero L.A."/>
            <person name="Chase M.A."/>
            <person name="Pollenz R.S."/>
            <person name="Garlena R.A."/>
            <person name="Russell D.A."/>
            <person name="Jacobs-Sera D."/>
            <person name="Hatfull G.F."/>
        </authorList>
    </citation>
    <scope>NUCLEOTIDE SEQUENCE</scope>
</reference>
<sequence>MADSRARRRPGDVLTFDDGSRLFTRNRELANWLGGKRLVDVEPRVMMEAGEMPETWRMDGPADQVHPPVGAPYVTSGDATLADPPAPSDPAVESPLARMLRVIDGARAVVEALVELADET</sequence>
<evidence type="ECO:0000256" key="1">
    <source>
        <dbReference type="SAM" id="MobiDB-lite"/>
    </source>
</evidence>
<accession>A0A8F2D9P5</accession>
<dbReference type="KEGG" id="vg:80020468"/>
<keyword evidence="3" id="KW-1185">Reference proteome</keyword>
<organism evidence="2 3">
    <name type="scientific">Gordonia phage VanLee</name>
    <dbReference type="NCBI Taxonomy" id="2845816"/>
    <lineage>
        <taxon>Viruses</taxon>
        <taxon>Duplodnaviria</taxon>
        <taxon>Heunggongvirae</taxon>
        <taxon>Uroviricota</taxon>
        <taxon>Caudoviricetes</taxon>
        <taxon>Kruegerviridae</taxon>
        <taxon>Vanleevirus</taxon>
        <taxon>Vanleevirus vanlee</taxon>
    </lineage>
</organism>
<gene>
    <name evidence="2" type="primary">56</name>
    <name evidence="2" type="ORF">SEA_VANLEE_56</name>
</gene>
<dbReference type="EMBL" id="MZ028627">
    <property type="protein sequence ID" value="QWS68173.1"/>
    <property type="molecule type" value="Genomic_DNA"/>
</dbReference>
<proteinExistence type="predicted"/>
<dbReference type="GeneID" id="80020468"/>
<feature type="region of interest" description="Disordered" evidence="1">
    <location>
        <begin position="55"/>
        <end position="92"/>
    </location>
</feature>
<evidence type="ECO:0000313" key="2">
    <source>
        <dbReference type="EMBL" id="QWS68173.1"/>
    </source>
</evidence>
<dbReference type="Proteomes" id="UP000683422">
    <property type="component" value="Segment"/>
</dbReference>